<dbReference type="GO" id="GO:0046872">
    <property type="term" value="F:metal ion binding"/>
    <property type="evidence" value="ECO:0007669"/>
    <property type="project" value="UniProtKB-KW"/>
</dbReference>
<evidence type="ECO:0000313" key="5">
    <source>
        <dbReference type="EMBL" id="RAV23113.1"/>
    </source>
</evidence>
<evidence type="ECO:0000256" key="1">
    <source>
        <dbReference type="ARBA" id="ARBA00008779"/>
    </source>
</evidence>
<keyword evidence="6" id="KW-1185">Reference proteome</keyword>
<dbReference type="OrthoDB" id="9762324at2"/>
<evidence type="ECO:0000313" key="6">
    <source>
        <dbReference type="Proteomes" id="UP000250369"/>
    </source>
</evidence>
<dbReference type="RefSeq" id="WP_113029224.1">
    <property type="nucleotide sequence ID" value="NZ_QMFB01000001.1"/>
</dbReference>
<gene>
    <name evidence="5" type="ORF">DQG23_02655</name>
</gene>
<accession>A0A329MXN3</accession>
<name>A0A329MXN3_9BACL</name>
<feature type="domain" description="Sulfatase N-terminal" evidence="4">
    <location>
        <begin position="5"/>
        <end position="344"/>
    </location>
</feature>
<keyword evidence="3" id="KW-0378">Hydrolase</keyword>
<dbReference type="GO" id="GO:0008484">
    <property type="term" value="F:sulfuric ester hydrolase activity"/>
    <property type="evidence" value="ECO:0007669"/>
    <property type="project" value="TreeGrafter"/>
</dbReference>
<dbReference type="Pfam" id="PF00884">
    <property type="entry name" value="Sulfatase"/>
    <property type="match status" value="1"/>
</dbReference>
<comment type="caution">
    <text evidence="5">The sequence shown here is derived from an EMBL/GenBank/DDBJ whole genome shotgun (WGS) entry which is preliminary data.</text>
</comment>
<dbReference type="PANTHER" id="PTHR45953">
    <property type="entry name" value="IDURONATE 2-SULFATASE"/>
    <property type="match status" value="1"/>
</dbReference>
<dbReference type="InterPro" id="IPR024607">
    <property type="entry name" value="Sulfatase_CS"/>
</dbReference>
<dbReference type="PANTHER" id="PTHR45953:SF1">
    <property type="entry name" value="IDURONATE 2-SULFATASE"/>
    <property type="match status" value="1"/>
</dbReference>
<organism evidence="5 6">
    <name type="scientific">Paenibacillus contaminans</name>
    <dbReference type="NCBI Taxonomy" id="450362"/>
    <lineage>
        <taxon>Bacteria</taxon>
        <taxon>Bacillati</taxon>
        <taxon>Bacillota</taxon>
        <taxon>Bacilli</taxon>
        <taxon>Bacillales</taxon>
        <taxon>Paenibacillaceae</taxon>
        <taxon>Paenibacillus</taxon>
    </lineage>
</organism>
<dbReference type="GO" id="GO:0005737">
    <property type="term" value="C:cytoplasm"/>
    <property type="evidence" value="ECO:0007669"/>
    <property type="project" value="TreeGrafter"/>
</dbReference>
<evidence type="ECO:0000256" key="3">
    <source>
        <dbReference type="ARBA" id="ARBA00022801"/>
    </source>
</evidence>
<evidence type="ECO:0000256" key="2">
    <source>
        <dbReference type="ARBA" id="ARBA00022723"/>
    </source>
</evidence>
<reference evidence="5 6" key="1">
    <citation type="journal article" date="2009" name="Int. J. Syst. Evol. Microbiol.">
        <title>Paenibacillus contaminans sp. nov., isolated from a contaminated laboratory plate.</title>
        <authorList>
            <person name="Chou J.H."/>
            <person name="Lee J.H."/>
            <person name="Lin M.C."/>
            <person name="Chang P.S."/>
            <person name="Arun A.B."/>
            <person name="Young C.C."/>
            <person name="Chen W.M."/>
        </authorList>
    </citation>
    <scope>NUCLEOTIDE SEQUENCE [LARGE SCALE GENOMIC DNA]</scope>
    <source>
        <strain evidence="5 6">CKOBP-6</strain>
    </source>
</reference>
<protein>
    <submittedName>
        <fullName evidence="5">Sulfatase</fullName>
    </submittedName>
</protein>
<dbReference type="InterPro" id="IPR000917">
    <property type="entry name" value="Sulfatase_N"/>
</dbReference>
<dbReference type="SUPFAM" id="SSF53649">
    <property type="entry name" value="Alkaline phosphatase-like"/>
    <property type="match status" value="1"/>
</dbReference>
<dbReference type="PROSITE" id="PS00149">
    <property type="entry name" value="SULFATASE_2"/>
    <property type="match status" value="1"/>
</dbReference>
<proteinExistence type="inferred from homology"/>
<dbReference type="CDD" id="cd16155">
    <property type="entry name" value="sulfatase_like"/>
    <property type="match status" value="1"/>
</dbReference>
<dbReference type="Gene3D" id="3.40.720.10">
    <property type="entry name" value="Alkaline Phosphatase, subunit A"/>
    <property type="match status" value="1"/>
</dbReference>
<evidence type="ECO:0000259" key="4">
    <source>
        <dbReference type="Pfam" id="PF00884"/>
    </source>
</evidence>
<dbReference type="InterPro" id="IPR017850">
    <property type="entry name" value="Alkaline_phosphatase_core_sf"/>
</dbReference>
<keyword evidence="2" id="KW-0479">Metal-binding</keyword>
<dbReference type="EMBL" id="QMFB01000001">
    <property type="protein sequence ID" value="RAV23113.1"/>
    <property type="molecule type" value="Genomic_DNA"/>
</dbReference>
<dbReference type="AlphaFoldDB" id="A0A329MXN3"/>
<comment type="similarity">
    <text evidence="1">Belongs to the sulfatase family.</text>
</comment>
<dbReference type="Proteomes" id="UP000250369">
    <property type="component" value="Unassembled WGS sequence"/>
</dbReference>
<sequence length="452" mass="50798">MAARPNVIFIIADDHRYSAIGASGDRTVRTPVLDAIAHAGTMMASTHMIGGVDGAVCVPCRACVNTGTHIFQATESQKIGDHSRTNVIRNRAAAMPAWFRSHGYHTHAIGKWHNDRASFTAGFCSGEALFFGGMSEHRQVPVFDYNAEGYYPPEALRLETKFSTELFTDSAIDFIEQYESDDPFFLYLAYTSPHDPRTAPEPYASMYDPENIPLPPSYMEEHPFDNGELDIRDEKLAAYPRKQEEVRRHIADYYAMISHMDHHIGKVLQALAASGKADNSIIVYTADHGLAVGQHGLLGKQNLYDHSIRVPWLIKGPGVPAGKRIEELVYQFDIFPTLCDLSGIEAPSGIEGKSVNALIRGESNRGRDTVYSLYKDIQRMVKDDRYKMIRYRRSAETGLGSDFVQLFDLANDPWELNNLASDPRYRPQIEELERELAGWMQRVNDPYAGLFL</sequence>